<dbReference type="Proteomes" id="UP000076727">
    <property type="component" value="Unassembled WGS sequence"/>
</dbReference>
<dbReference type="STRING" id="1314783.A0A165RCR9"/>
<name>A0A165RCR9_9APHY</name>
<evidence type="ECO:0000256" key="1">
    <source>
        <dbReference type="SAM" id="SignalP"/>
    </source>
</evidence>
<protein>
    <recommendedName>
        <fullName evidence="2">Protein CPL1-like domain-containing protein</fullName>
    </recommendedName>
</protein>
<keyword evidence="1" id="KW-0732">Signal</keyword>
<organism evidence="3 4">
    <name type="scientific">Daedalea quercina L-15889</name>
    <dbReference type="NCBI Taxonomy" id="1314783"/>
    <lineage>
        <taxon>Eukaryota</taxon>
        <taxon>Fungi</taxon>
        <taxon>Dikarya</taxon>
        <taxon>Basidiomycota</taxon>
        <taxon>Agaricomycotina</taxon>
        <taxon>Agaricomycetes</taxon>
        <taxon>Polyporales</taxon>
        <taxon>Fomitopsis</taxon>
    </lineage>
</organism>
<proteinExistence type="predicted"/>
<accession>A0A165RCR9</accession>
<feature type="domain" description="Protein CPL1-like" evidence="2">
    <location>
        <begin position="238"/>
        <end position="309"/>
    </location>
</feature>
<dbReference type="InterPro" id="IPR048661">
    <property type="entry name" value="CPL1-like"/>
</dbReference>
<keyword evidence="4" id="KW-1185">Reference proteome</keyword>
<dbReference type="AlphaFoldDB" id="A0A165RCR9"/>
<dbReference type="InterPro" id="IPR038955">
    <property type="entry name" value="PriA/CPL1_fungi"/>
</dbReference>
<dbReference type="OrthoDB" id="439917at2759"/>
<gene>
    <name evidence="3" type="ORF">DAEQUDRAFT_725111</name>
</gene>
<evidence type="ECO:0000313" key="4">
    <source>
        <dbReference type="Proteomes" id="UP000076727"/>
    </source>
</evidence>
<dbReference type="EMBL" id="KV429050">
    <property type="protein sequence ID" value="KZT70584.1"/>
    <property type="molecule type" value="Genomic_DNA"/>
</dbReference>
<dbReference type="PANTHER" id="PTHR35192:SF2">
    <property type="entry name" value="APPLE DOMAIN-CONTAINING PROTEIN"/>
    <property type="match status" value="1"/>
</dbReference>
<reference evidence="3 4" key="1">
    <citation type="journal article" date="2016" name="Mol. Biol. Evol.">
        <title>Comparative Genomics of Early-Diverging Mushroom-Forming Fungi Provides Insights into the Origins of Lignocellulose Decay Capabilities.</title>
        <authorList>
            <person name="Nagy L.G."/>
            <person name="Riley R."/>
            <person name="Tritt A."/>
            <person name="Adam C."/>
            <person name="Daum C."/>
            <person name="Floudas D."/>
            <person name="Sun H."/>
            <person name="Yadav J.S."/>
            <person name="Pangilinan J."/>
            <person name="Larsson K.H."/>
            <person name="Matsuura K."/>
            <person name="Barry K."/>
            <person name="Labutti K."/>
            <person name="Kuo R."/>
            <person name="Ohm R.A."/>
            <person name="Bhattacharya S.S."/>
            <person name="Shirouzu T."/>
            <person name="Yoshinaga Y."/>
            <person name="Martin F.M."/>
            <person name="Grigoriev I.V."/>
            <person name="Hibbett D.S."/>
        </authorList>
    </citation>
    <scope>NUCLEOTIDE SEQUENCE [LARGE SCALE GENOMIC DNA]</scope>
    <source>
        <strain evidence="3 4">L-15889</strain>
    </source>
</reference>
<sequence>MHALSTFLLFLGTLSTGIAAFAHPRSPKLAPPKPVPGARALKQHHVLRSSEDTCGHLTGSSLQLAAIDIDLELTADVLGIILDLDICICISLLPLQVDIGLGLDALVPLLGLGDLNALLEAALNIGPIDGTHCSHCTYPPHATAAPSCGSEISCGWNCQPPYVKQGDQCVCPAPWTECNGVCGSFPKGCGSSTPWKRDALGKRAHISSGVALTLADAQATCGRDETVCGVYGGSPRGFECLNVNTTLESCGGCTIPSPFLTLTGGTAAATGIDCSAIPGISRVACVSGRCAVTSCAQGWDVNSTGDGCVRASTLTVQEKKRFVDPLVEADAIAGAVVDPLLEVGAAAVASVDVL</sequence>
<feature type="signal peptide" evidence="1">
    <location>
        <begin position="1"/>
        <end position="20"/>
    </location>
</feature>
<evidence type="ECO:0000259" key="2">
    <source>
        <dbReference type="Pfam" id="PF21671"/>
    </source>
</evidence>
<evidence type="ECO:0000313" key="3">
    <source>
        <dbReference type="EMBL" id="KZT70584.1"/>
    </source>
</evidence>
<feature type="chain" id="PRO_5007865851" description="Protein CPL1-like domain-containing protein" evidence="1">
    <location>
        <begin position="21"/>
        <end position="354"/>
    </location>
</feature>
<dbReference type="PANTHER" id="PTHR35192">
    <property type="entry name" value="PROTEIN, PUTATIVE-RELATED"/>
    <property type="match status" value="1"/>
</dbReference>
<dbReference type="Pfam" id="PF21671">
    <property type="entry name" value="CPL1-like"/>
    <property type="match status" value="1"/>
</dbReference>